<organism evidence="1">
    <name type="scientific">viral metagenome</name>
    <dbReference type="NCBI Taxonomy" id="1070528"/>
    <lineage>
        <taxon>unclassified sequences</taxon>
        <taxon>metagenomes</taxon>
        <taxon>organismal metagenomes</taxon>
    </lineage>
</organism>
<accession>A0A6M3L7Z0</accession>
<proteinExistence type="predicted"/>
<name>A0A6M3L7Z0_9ZZZZ</name>
<dbReference type="AlphaFoldDB" id="A0A6M3L7Z0"/>
<protein>
    <recommendedName>
        <fullName evidence="2">Lipoprotein</fullName>
    </recommendedName>
</protein>
<reference evidence="1" key="1">
    <citation type="submission" date="2020-03" db="EMBL/GenBank/DDBJ databases">
        <title>The deep terrestrial virosphere.</title>
        <authorList>
            <person name="Holmfeldt K."/>
            <person name="Nilsson E."/>
            <person name="Simone D."/>
            <person name="Lopez-Fernandez M."/>
            <person name="Wu X."/>
            <person name="de Brujin I."/>
            <person name="Lundin D."/>
            <person name="Andersson A."/>
            <person name="Bertilsson S."/>
            <person name="Dopson M."/>
        </authorList>
    </citation>
    <scope>NUCLEOTIDE SEQUENCE</scope>
    <source>
        <strain evidence="1">MM415B02360</strain>
    </source>
</reference>
<gene>
    <name evidence="1" type="ORF">MM415B02360_0008</name>
</gene>
<sequence>MKGKLIACTIVTLIALAIAGAALACPPEPPTCPEGQHPVSGGEPVYSCPQGYDEFDGGCRQWHRFLWWGWWEYASKTLTGYTELFCELDYKPADPRVDCMGVFVDDGETGQATVLVHAWAQPEVIERWEGYTEPPECYVECYYRVVTAFECNSGALAMTSEVIESMSNLAGAAPATRNCEWCGGLTGRYTSHWVNTCGGDWWEGTLGLTEMPPIIGCAGCN</sequence>
<evidence type="ECO:0008006" key="2">
    <source>
        <dbReference type="Google" id="ProtNLM"/>
    </source>
</evidence>
<dbReference type="EMBL" id="MT142919">
    <property type="protein sequence ID" value="QJA90523.1"/>
    <property type="molecule type" value="Genomic_DNA"/>
</dbReference>
<dbReference type="PROSITE" id="PS51257">
    <property type="entry name" value="PROKAR_LIPOPROTEIN"/>
    <property type="match status" value="1"/>
</dbReference>
<evidence type="ECO:0000313" key="1">
    <source>
        <dbReference type="EMBL" id="QJA90523.1"/>
    </source>
</evidence>